<evidence type="ECO:0000313" key="1">
    <source>
        <dbReference type="EMBL" id="MBA4651942.1"/>
    </source>
</evidence>
<sequence>MTSSLKKKKFFLPGHYHSEKETASEIRSLAQEESLQHTYWFQGQALQGCSRPIYLMESPLQTAYFRRDPTKETVILVDKASLERLNFPHMEREWQQDWKHAGLVLSLCCAYGHR</sequence>
<accession>A0A7C9DV00</accession>
<proteinExistence type="predicted"/>
<organism evidence="1">
    <name type="scientific">Opuntia streptacantha</name>
    <name type="common">Prickly pear cactus</name>
    <name type="synonym">Opuntia cardona</name>
    <dbReference type="NCBI Taxonomy" id="393608"/>
    <lineage>
        <taxon>Eukaryota</taxon>
        <taxon>Viridiplantae</taxon>
        <taxon>Streptophyta</taxon>
        <taxon>Embryophyta</taxon>
        <taxon>Tracheophyta</taxon>
        <taxon>Spermatophyta</taxon>
        <taxon>Magnoliopsida</taxon>
        <taxon>eudicotyledons</taxon>
        <taxon>Gunneridae</taxon>
        <taxon>Pentapetalae</taxon>
        <taxon>Caryophyllales</taxon>
        <taxon>Cactineae</taxon>
        <taxon>Cactaceae</taxon>
        <taxon>Opuntioideae</taxon>
        <taxon>Opuntia</taxon>
    </lineage>
</organism>
<reference evidence="1" key="1">
    <citation type="journal article" date="2013" name="J. Plant Res.">
        <title>Effect of fungi and light on seed germination of three Opuntia species from semiarid lands of central Mexico.</title>
        <authorList>
            <person name="Delgado-Sanchez P."/>
            <person name="Jimenez-Bremont J.F."/>
            <person name="Guerrero-Gonzalez Mde L."/>
            <person name="Flores J."/>
        </authorList>
    </citation>
    <scope>NUCLEOTIDE SEQUENCE</scope>
    <source>
        <tissue evidence="1">Cladode</tissue>
    </source>
</reference>
<reference evidence="1" key="2">
    <citation type="submission" date="2020-07" db="EMBL/GenBank/DDBJ databases">
        <authorList>
            <person name="Vera ALvarez R."/>
            <person name="Arias-Moreno D.M."/>
            <person name="Jimenez-Jacinto V."/>
            <person name="Jimenez-Bremont J.F."/>
            <person name="Swaminathan K."/>
            <person name="Moose S.P."/>
            <person name="Guerrero-Gonzalez M.L."/>
            <person name="Marino-Ramirez L."/>
            <person name="Landsman D."/>
            <person name="Rodriguez-Kessler M."/>
            <person name="Delgado-Sanchez P."/>
        </authorList>
    </citation>
    <scope>NUCLEOTIDE SEQUENCE</scope>
    <source>
        <tissue evidence="1">Cladode</tissue>
    </source>
</reference>
<dbReference type="EMBL" id="GISG01172167">
    <property type="protein sequence ID" value="MBA4651942.1"/>
    <property type="molecule type" value="Transcribed_RNA"/>
</dbReference>
<dbReference type="AlphaFoldDB" id="A0A7C9DV00"/>
<protein>
    <submittedName>
        <fullName evidence="1">Uncharacterized protein</fullName>
    </submittedName>
</protein>
<name>A0A7C9DV00_OPUST</name>
<dbReference type="EMBL" id="GISG01172166">
    <property type="protein sequence ID" value="MBA4651941.1"/>
    <property type="molecule type" value="Transcribed_RNA"/>
</dbReference>